<dbReference type="InterPro" id="IPR000719">
    <property type="entry name" value="Prot_kinase_dom"/>
</dbReference>
<name>A0A3Q2CCS2_CYPVA</name>
<evidence type="ECO:0000256" key="4">
    <source>
        <dbReference type="ARBA" id="ARBA00022777"/>
    </source>
</evidence>
<dbReference type="STRING" id="28743.ENSCVAP00000002637"/>
<dbReference type="Gene3D" id="1.10.510.10">
    <property type="entry name" value="Transferase(Phosphotransferase) domain 1"/>
    <property type="match status" value="1"/>
</dbReference>
<dbReference type="AlphaFoldDB" id="A0A3Q2CCS2"/>
<dbReference type="GO" id="GO:0005737">
    <property type="term" value="C:cytoplasm"/>
    <property type="evidence" value="ECO:0007669"/>
    <property type="project" value="TreeGrafter"/>
</dbReference>
<dbReference type="GO" id="GO:0003714">
    <property type="term" value="F:transcription corepressor activity"/>
    <property type="evidence" value="ECO:0007669"/>
    <property type="project" value="TreeGrafter"/>
</dbReference>
<dbReference type="GO" id="GO:0046332">
    <property type="term" value="F:SMAD binding"/>
    <property type="evidence" value="ECO:0007669"/>
    <property type="project" value="TreeGrafter"/>
</dbReference>
<dbReference type="Pfam" id="PF00069">
    <property type="entry name" value="Pkinase"/>
    <property type="match status" value="1"/>
</dbReference>
<keyword evidence="3" id="KW-0547">Nucleotide-binding</keyword>
<dbReference type="GeneTree" id="ENSGT01150000288290"/>
<keyword evidence="1" id="KW-0723">Serine/threonine-protein kinase</keyword>
<dbReference type="GO" id="GO:0005524">
    <property type="term" value="F:ATP binding"/>
    <property type="evidence" value="ECO:0007669"/>
    <property type="project" value="UniProtKB-KW"/>
</dbReference>
<keyword evidence="5" id="KW-0067">ATP-binding</keyword>
<dbReference type="Proteomes" id="UP000265020">
    <property type="component" value="Unassembled WGS sequence"/>
</dbReference>
<dbReference type="PANTHER" id="PTHR24058:SF53">
    <property type="entry name" value="HOMEODOMAIN-INTERACTING PROTEIN KINASE 2"/>
    <property type="match status" value="1"/>
</dbReference>
<dbReference type="InterPro" id="IPR008271">
    <property type="entry name" value="Ser/Thr_kinase_AS"/>
</dbReference>
<proteinExistence type="predicted"/>
<dbReference type="GO" id="GO:0045944">
    <property type="term" value="P:positive regulation of transcription by RNA polymerase II"/>
    <property type="evidence" value="ECO:0007669"/>
    <property type="project" value="TreeGrafter"/>
</dbReference>
<dbReference type="GO" id="GO:0016605">
    <property type="term" value="C:PML body"/>
    <property type="evidence" value="ECO:0007669"/>
    <property type="project" value="TreeGrafter"/>
</dbReference>
<keyword evidence="4" id="KW-0418">Kinase</keyword>
<evidence type="ECO:0000259" key="6">
    <source>
        <dbReference type="PROSITE" id="PS50011"/>
    </source>
</evidence>
<reference evidence="7" key="1">
    <citation type="submission" date="2025-08" db="UniProtKB">
        <authorList>
            <consortium name="Ensembl"/>
        </authorList>
    </citation>
    <scope>IDENTIFICATION</scope>
</reference>
<evidence type="ECO:0000256" key="1">
    <source>
        <dbReference type="ARBA" id="ARBA00022527"/>
    </source>
</evidence>
<feature type="domain" description="Protein kinase" evidence="6">
    <location>
        <begin position="110"/>
        <end position="325"/>
    </location>
</feature>
<dbReference type="PROSITE" id="PS00108">
    <property type="entry name" value="PROTEIN_KINASE_ST"/>
    <property type="match status" value="1"/>
</dbReference>
<dbReference type="PROSITE" id="PS50011">
    <property type="entry name" value="PROTEIN_KINASE_DOM"/>
    <property type="match status" value="1"/>
</dbReference>
<evidence type="ECO:0000256" key="5">
    <source>
        <dbReference type="ARBA" id="ARBA00022840"/>
    </source>
</evidence>
<dbReference type="Ensembl" id="ENSCVAT00000011385.1">
    <property type="protein sequence ID" value="ENSCVAP00000002637.1"/>
    <property type="gene ID" value="ENSCVAG00000003758.1"/>
</dbReference>
<dbReference type="PANTHER" id="PTHR24058">
    <property type="entry name" value="DUAL SPECIFICITY PROTEIN KINASE"/>
    <property type="match status" value="1"/>
</dbReference>
<keyword evidence="2" id="KW-0808">Transferase</keyword>
<sequence length="325" mass="37308">QVQPSPAFTARTICRLATVRDDKQSRRSMDTEQHCCSGFEKKSSPSGNNYCVRSGNYASPTGNRVILSSPKVEKVTIQTPFGPLRTDCATFWSEFFSKNDLVFQSETSKYLLIKILCLGGTSVITKCINQETGESVVIKLGKDKDHVYAIKEKKILNKIKALGSENYNIVKFYEDFYYQTTHCLVFETLDIDLQYFTDLIVRRGLHLFDIRLIAQQVLVALDFLHSNGIAHRDIKPNNIILVDRSSLKVKLIDMGYSEEIERMDNIWINPLPYMPPEEMMFDKLDASLDMWCLALTLIYFYLKDQLFEYDTSGETLAAIFMLFIL</sequence>
<dbReference type="InterPro" id="IPR011009">
    <property type="entry name" value="Kinase-like_dom_sf"/>
</dbReference>
<dbReference type="GO" id="GO:0007224">
    <property type="term" value="P:smoothened signaling pathway"/>
    <property type="evidence" value="ECO:0007669"/>
    <property type="project" value="TreeGrafter"/>
</dbReference>
<dbReference type="GO" id="GO:0004713">
    <property type="term" value="F:protein tyrosine kinase activity"/>
    <property type="evidence" value="ECO:0007669"/>
    <property type="project" value="TreeGrafter"/>
</dbReference>
<dbReference type="SMART" id="SM00220">
    <property type="entry name" value="S_TKc"/>
    <property type="match status" value="1"/>
</dbReference>
<reference evidence="7" key="2">
    <citation type="submission" date="2025-09" db="UniProtKB">
        <authorList>
            <consortium name="Ensembl"/>
        </authorList>
    </citation>
    <scope>IDENTIFICATION</scope>
</reference>
<accession>A0A3Q2CCS2</accession>
<evidence type="ECO:0000313" key="7">
    <source>
        <dbReference type="Ensembl" id="ENSCVAP00000002637.1"/>
    </source>
</evidence>
<keyword evidence="8" id="KW-1185">Reference proteome</keyword>
<evidence type="ECO:0000256" key="2">
    <source>
        <dbReference type="ARBA" id="ARBA00022679"/>
    </source>
</evidence>
<protein>
    <recommendedName>
        <fullName evidence="6">Protein kinase domain-containing protein</fullName>
    </recommendedName>
</protein>
<organism evidence="7 8">
    <name type="scientific">Cyprinodon variegatus</name>
    <name type="common">Sheepshead minnow</name>
    <dbReference type="NCBI Taxonomy" id="28743"/>
    <lineage>
        <taxon>Eukaryota</taxon>
        <taxon>Metazoa</taxon>
        <taxon>Chordata</taxon>
        <taxon>Craniata</taxon>
        <taxon>Vertebrata</taxon>
        <taxon>Euteleostomi</taxon>
        <taxon>Actinopterygii</taxon>
        <taxon>Neopterygii</taxon>
        <taxon>Teleostei</taxon>
        <taxon>Neoteleostei</taxon>
        <taxon>Acanthomorphata</taxon>
        <taxon>Ovalentaria</taxon>
        <taxon>Atherinomorphae</taxon>
        <taxon>Cyprinodontiformes</taxon>
        <taxon>Cyprinodontidae</taxon>
        <taxon>Cyprinodon</taxon>
    </lineage>
</organism>
<dbReference type="InterPro" id="IPR050494">
    <property type="entry name" value="Ser_Thr_dual-spec_kinase"/>
</dbReference>
<dbReference type="GO" id="GO:0004674">
    <property type="term" value="F:protein serine/threonine kinase activity"/>
    <property type="evidence" value="ECO:0007669"/>
    <property type="project" value="UniProtKB-KW"/>
</dbReference>
<evidence type="ECO:0000256" key="3">
    <source>
        <dbReference type="ARBA" id="ARBA00022741"/>
    </source>
</evidence>
<dbReference type="OMA" id="FTARTIC"/>
<evidence type="ECO:0000313" key="8">
    <source>
        <dbReference type="Proteomes" id="UP000265020"/>
    </source>
</evidence>
<dbReference type="GO" id="GO:0003713">
    <property type="term" value="F:transcription coactivator activity"/>
    <property type="evidence" value="ECO:0007669"/>
    <property type="project" value="TreeGrafter"/>
</dbReference>
<dbReference type="SUPFAM" id="SSF56112">
    <property type="entry name" value="Protein kinase-like (PK-like)"/>
    <property type="match status" value="1"/>
</dbReference>
<dbReference type="GO" id="GO:0042771">
    <property type="term" value="P:intrinsic apoptotic signaling pathway in response to DNA damage by p53 class mediator"/>
    <property type="evidence" value="ECO:0007669"/>
    <property type="project" value="TreeGrafter"/>
</dbReference>